<organism evidence="2 3">
    <name type="scientific">Cupriavidus taiwanensis</name>
    <dbReference type="NCBI Taxonomy" id="164546"/>
    <lineage>
        <taxon>Bacteria</taxon>
        <taxon>Pseudomonadati</taxon>
        <taxon>Pseudomonadota</taxon>
        <taxon>Betaproteobacteria</taxon>
        <taxon>Burkholderiales</taxon>
        <taxon>Burkholderiaceae</taxon>
        <taxon>Cupriavidus</taxon>
    </lineage>
</organism>
<feature type="region of interest" description="Disordered" evidence="1">
    <location>
        <begin position="24"/>
        <end position="44"/>
    </location>
</feature>
<evidence type="ECO:0000313" key="2">
    <source>
        <dbReference type="EMBL" id="SPR99532.1"/>
    </source>
</evidence>
<dbReference type="EMBL" id="OVTA01000031">
    <property type="protein sequence ID" value="SPR99532.1"/>
    <property type="molecule type" value="Genomic_DNA"/>
</dbReference>
<protein>
    <submittedName>
        <fullName evidence="2">Uncharacterized protein</fullName>
    </submittedName>
</protein>
<reference evidence="2 3" key="1">
    <citation type="submission" date="2018-01" db="EMBL/GenBank/DDBJ databases">
        <authorList>
            <person name="Gaut B.S."/>
            <person name="Morton B.R."/>
            <person name="Clegg M.T."/>
            <person name="Duvall M.R."/>
        </authorList>
    </citation>
    <scope>NUCLEOTIDE SEQUENCE [LARGE SCALE GENOMIC DNA]</scope>
    <source>
        <strain evidence="2">Cupriavidus taiwanensis cmp 52</strain>
    </source>
</reference>
<dbReference type="Proteomes" id="UP000256805">
    <property type="component" value="Unassembled WGS sequence"/>
</dbReference>
<evidence type="ECO:0000313" key="3">
    <source>
        <dbReference type="Proteomes" id="UP000256805"/>
    </source>
</evidence>
<proteinExistence type="predicted"/>
<gene>
    <name evidence="2" type="ORF">CBM2634_A90034</name>
</gene>
<accession>A0A375J4E1</accession>
<sequence>MTNCTFLQIIQLCNANSHKYIRHDQSQNAPDPLPTWGSQRQAGVRAAAPIRAAEAGAARIAGEPFRVEPGPPGAARGLGGV</sequence>
<evidence type="ECO:0000256" key="1">
    <source>
        <dbReference type="SAM" id="MobiDB-lite"/>
    </source>
</evidence>
<name>A0A375J4E1_9BURK</name>
<dbReference type="AlphaFoldDB" id="A0A375J4E1"/>